<dbReference type="InterPro" id="IPR003439">
    <property type="entry name" value="ABC_transporter-like_ATP-bd"/>
</dbReference>
<dbReference type="SUPFAM" id="SSF52540">
    <property type="entry name" value="P-loop containing nucleoside triphosphate hydrolases"/>
    <property type="match status" value="2"/>
</dbReference>
<proteinExistence type="predicted"/>
<dbReference type="PROSITE" id="PS50893">
    <property type="entry name" value="ABC_TRANSPORTER_2"/>
    <property type="match status" value="2"/>
</dbReference>
<reference evidence="5" key="1">
    <citation type="journal article" date="2014" name="Int. J. Syst. Evol. Microbiol.">
        <title>Complete genome of a new Firmicutes species belonging to the dominant human colonic microbiota ('Ruminococcus bicirculans') reveals two chromosomes and a selective capacity to utilize plant glucans.</title>
        <authorList>
            <consortium name="NISC Comparative Sequencing Program"/>
            <person name="Wegmann U."/>
            <person name="Louis P."/>
            <person name="Goesmann A."/>
            <person name="Henrissat B."/>
            <person name="Duncan S.H."/>
            <person name="Flint H.J."/>
        </authorList>
    </citation>
    <scope>NUCLEOTIDE SEQUENCE</scope>
    <source>
        <strain evidence="5">VKM Ac-1246</strain>
    </source>
</reference>
<dbReference type="Gene3D" id="3.40.50.300">
    <property type="entry name" value="P-loop containing nucleotide triphosphate hydrolases"/>
    <property type="match status" value="2"/>
</dbReference>
<dbReference type="Pfam" id="PF00005">
    <property type="entry name" value="ABC_tran"/>
    <property type="match status" value="2"/>
</dbReference>
<gene>
    <name evidence="5" type="ORF">GCM10017579_39770</name>
</gene>
<keyword evidence="6" id="KW-1185">Reference proteome</keyword>
<accession>A0ABQ5T1I2</accession>
<dbReference type="EMBL" id="BSEL01000007">
    <property type="protein sequence ID" value="GLJ69941.1"/>
    <property type="molecule type" value="Genomic_DNA"/>
</dbReference>
<evidence type="ECO:0000256" key="1">
    <source>
        <dbReference type="ARBA" id="ARBA00022737"/>
    </source>
</evidence>
<dbReference type="InterPro" id="IPR003593">
    <property type="entry name" value="AAA+_ATPase"/>
</dbReference>
<evidence type="ECO:0000256" key="3">
    <source>
        <dbReference type="ARBA" id="ARBA00022840"/>
    </source>
</evidence>
<dbReference type="PANTHER" id="PTHR19211:SF14">
    <property type="entry name" value="ATP-BINDING CASSETTE SUB-FAMILY F MEMBER 1"/>
    <property type="match status" value="1"/>
</dbReference>
<feature type="domain" description="ABC transporter" evidence="4">
    <location>
        <begin position="365"/>
        <end position="563"/>
    </location>
</feature>
<protein>
    <submittedName>
        <fullName evidence="5">ABC transporter ATP-binding protein</fullName>
    </submittedName>
</protein>
<keyword evidence="3 5" id="KW-0067">ATP-binding</keyword>
<keyword evidence="2" id="KW-0547">Nucleotide-binding</keyword>
<evidence type="ECO:0000256" key="2">
    <source>
        <dbReference type="ARBA" id="ARBA00022741"/>
    </source>
</evidence>
<dbReference type="InterPro" id="IPR050611">
    <property type="entry name" value="ABCF"/>
</dbReference>
<name>A0ABQ5T1I2_9ACTN</name>
<dbReference type="PANTHER" id="PTHR19211">
    <property type="entry name" value="ATP-BINDING TRANSPORT PROTEIN-RELATED"/>
    <property type="match status" value="1"/>
</dbReference>
<feature type="domain" description="ABC transporter" evidence="4">
    <location>
        <begin position="18"/>
        <end position="276"/>
    </location>
</feature>
<keyword evidence="1" id="KW-0677">Repeat</keyword>
<organism evidence="5 6">
    <name type="scientific">Nocardioides luteus</name>
    <dbReference type="NCBI Taxonomy" id="1844"/>
    <lineage>
        <taxon>Bacteria</taxon>
        <taxon>Bacillati</taxon>
        <taxon>Actinomycetota</taxon>
        <taxon>Actinomycetes</taxon>
        <taxon>Propionibacteriales</taxon>
        <taxon>Nocardioidaceae</taxon>
        <taxon>Nocardioides</taxon>
    </lineage>
</organism>
<comment type="caution">
    <text evidence="5">The sequence shown here is derived from an EMBL/GenBank/DDBJ whole genome shotgun (WGS) entry which is preliminary data.</text>
</comment>
<evidence type="ECO:0000313" key="5">
    <source>
        <dbReference type="EMBL" id="GLJ69941.1"/>
    </source>
</evidence>
<dbReference type="InterPro" id="IPR017871">
    <property type="entry name" value="ABC_transporter-like_CS"/>
</dbReference>
<dbReference type="GO" id="GO:0005524">
    <property type="term" value="F:ATP binding"/>
    <property type="evidence" value="ECO:0007669"/>
    <property type="project" value="UniProtKB-KW"/>
</dbReference>
<dbReference type="PROSITE" id="PS00211">
    <property type="entry name" value="ABC_TRANSPORTER_1"/>
    <property type="match status" value="2"/>
</dbReference>
<dbReference type="CDD" id="cd03221">
    <property type="entry name" value="ABCF_EF-3"/>
    <property type="match status" value="2"/>
</dbReference>
<dbReference type="SMART" id="SM00382">
    <property type="entry name" value="AAA"/>
    <property type="match status" value="2"/>
</dbReference>
<reference evidence="5" key="2">
    <citation type="submission" date="2023-01" db="EMBL/GenBank/DDBJ databases">
        <authorList>
            <person name="Sun Q."/>
            <person name="Evtushenko L."/>
        </authorList>
    </citation>
    <scope>NUCLEOTIDE SEQUENCE</scope>
    <source>
        <strain evidence="5">VKM Ac-1246</strain>
    </source>
</reference>
<sequence length="563" mass="60481">MFPAASVTSSVTSDPRTHRVCELRSTTVRFGERIVLDRVDLVVGPTERVAVIGDNGAGKSTLLDLFAGVLAPVAGETRVDLPGGLAHASQAPRFPAGATVRDAVDLLLADLRGLESRLRRCAERLAVADEHAQPALLAELGDLTDRFEARDGYGVDQRVDAALDQLGLGGLDRGRAVSGLSGGECARIALAVALSANAELLLLDEPTNDLDASALAWLEGRLAAHRGAMVVVTHDRAFLERFADDIVQVRDGGLRRYGNGYAGFLTARATERRRQAERHEAWKAELARNEALVEANSFRLQAIPRKLELDGFGHGAFRARGRDHGAMGRIRMAKERVARLRAEPVAPPPEPLRFTAGLASVEAASDGPSVVLRGIAHEDGARLQMEEWSLGAGDRWLVTGPNGAGKTTLLRLLAGELAPDAGDVLRTPGVRVSWLPQDVAAPPAGTAVGVFARALGIHREDAAERLRRFGLLRAEDLRRPVRALSVGQRRRLDLAIALADPGDVLLLDEPTNHLDPELVEQLEDALDGHPGAVVTVTHDRHWIRRASAARRVRVRGGRAEVVA</sequence>
<evidence type="ECO:0000313" key="6">
    <source>
        <dbReference type="Proteomes" id="UP001142292"/>
    </source>
</evidence>
<dbReference type="InterPro" id="IPR027417">
    <property type="entry name" value="P-loop_NTPase"/>
</dbReference>
<evidence type="ECO:0000259" key="4">
    <source>
        <dbReference type="PROSITE" id="PS50893"/>
    </source>
</evidence>
<dbReference type="Proteomes" id="UP001142292">
    <property type="component" value="Unassembled WGS sequence"/>
</dbReference>